<dbReference type="Pfam" id="PF00144">
    <property type="entry name" value="Beta-lactamase"/>
    <property type="match status" value="1"/>
</dbReference>
<dbReference type="OrthoDB" id="4281716at2"/>
<feature type="chain" id="PRO_5013153621" description="Beta-lactamase-related domain-containing protein" evidence="1">
    <location>
        <begin position="25"/>
        <end position="307"/>
    </location>
</feature>
<dbReference type="AlphaFoldDB" id="A0A1J0VZS9"/>
<sequence>MRIRAMVVAGMAGIGLGTAATGQAAPTREMVSASVFDDFLERAVESTGLPGVSAVITHRGEVVHAGGYGRDSAGAAVTERTPMRVASLTKAFTAMAVMIAVEDGVIDLDRPVVEQLPDFRTGDSRSDRITVRHLLNQTSGLADSTVDIRATESVDSLEQYVATLRTARLAAEPGTRWAYSNVNYNLAARLVEVVSGREFGDYLRERIFAQLGMSESALGDETLHPAQGFNSLFGRWITRRELPGLLDASGSAGVITPAADRGRWLISQTGSGPQRVTEENLTVMHTPSPVRDYGMGWGLEPADAARC</sequence>
<accession>A0A1J0VZS9</accession>
<organism evidence="3 4">
    <name type="scientific">Nocardia mangyaensis</name>
    <dbReference type="NCBI Taxonomy" id="2213200"/>
    <lineage>
        <taxon>Bacteria</taxon>
        <taxon>Bacillati</taxon>
        <taxon>Actinomycetota</taxon>
        <taxon>Actinomycetes</taxon>
        <taxon>Mycobacteriales</taxon>
        <taxon>Nocardiaceae</taxon>
        <taxon>Nocardia</taxon>
    </lineage>
</organism>
<proteinExistence type="predicted"/>
<feature type="domain" description="Beta-lactamase-related" evidence="2">
    <location>
        <begin position="36"/>
        <end position="303"/>
    </location>
</feature>
<dbReference type="InterPro" id="IPR012338">
    <property type="entry name" value="Beta-lactam/transpept-like"/>
</dbReference>
<dbReference type="Proteomes" id="UP000183810">
    <property type="component" value="Chromosome"/>
</dbReference>
<reference evidence="3" key="1">
    <citation type="submission" date="2016-11" db="EMBL/GenBank/DDBJ databases">
        <authorList>
            <person name="Jaros S."/>
            <person name="Januszkiewicz K."/>
            <person name="Wedrychowicz H."/>
        </authorList>
    </citation>
    <scope>NUCLEOTIDE SEQUENCE [LARGE SCALE GENOMIC DNA]</scope>
    <source>
        <strain evidence="3">Y48</strain>
    </source>
</reference>
<feature type="signal peptide" evidence="1">
    <location>
        <begin position="1"/>
        <end position="24"/>
    </location>
</feature>
<dbReference type="KEGG" id="nsl:BOX37_30410"/>
<dbReference type="InterPro" id="IPR050789">
    <property type="entry name" value="Diverse_Enzym_Activities"/>
</dbReference>
<protein>
    <recommendedName>
        <fullName evidence="2">Beta-lactamase-related domain-containing protein</fullName>
    </recommendedName>
</protein>
<dbReference type="RefSeq" id="WP_071930695.1">
    <property type="nucleotide sequence ID" value="NZ_CP018082.1"/>
</dbReference>
<evidence type="ECO:0000313" key="4">
    <source>
        <dbReference type="Proteomes" id="UP000183810"/>
    </source>
</evidence>
<dbReference type="InterPro" id="IPR001466">
    <property type="entry name" value="Beta-lactam-related"/>
</dbReference>
<evidence type="ECO:0000259" key="2">
    <source>
        <dbReference type="Pfam" id="PF00144"/>
    </source>
</evidence>
<dbReference type="PANTHER" id="PTHR43283">
    <property type="entry name" value="BETA-LACTAMASE-RELATED"/>
    <property type="match status" value="1"/>
</dbReference>
<evidence type="ECO:0000256" key="1">
    <source>
        <dbReference type="SAM" id="SignalP"/>
    </source>
</evidence>
<dbReference type="Gene3D" id="3.40.710.10">
    <property type="entry name" value="DD-peptidase/beta-lactamase superfamily"/>
    <property type="match status" value="1"/>
</dbReference>
<keyword evidence="1" id="KW-0732">Signal</keyword>
<dbReference type="EMBL" id="CP018082">
    <property type="protein sequence ID" value="APE37530.1"/>
    <property type="molecule type" value="Genomic_DNA"/>
</dbReference>
<dbReference type="SUPFAM" id="SSF56601">
    <property type="entry name" value="beta-lactamase/transpeptidase-like"/>
    <property type="match status" value="1"/>
</dbReference>
<evidence type="ECO:0000313" key="3">
    <source>
        <dbReference type="EMBL" id="APE37530.1"/>
    </source>
</evidence>
<name>A0A1J0VZS9_9NOCA</name>
<dbReference type="PANTHER" id="PTHR43283:SF18">
    <property type="match status" value="1"/>
</dbReference>
<gene>
    <name evidence="3" type="ORF">BOX37_30410</name>
</gene>
<keyword evidence="4" id="KW-1185">Reference proteome</keyword>